<accession>J4H1F8</accession>
<dbReference type="AlphaFoldDB" id="J4H1F8"/>
<evidence type="ECO:0000313" key="3">
    <source>
        <dbReference type="Proteomes" id="UP000006352"/>
    </source>
</evidence>
<dbReference type="PANTHER" id="PTHR40465:SF1">
    <property type="entry name" value="DUF6534 DOMAIN-CONTAINING PROTEIN"/>
    <property type="match status" value="1"/>
</dbReference>
<proteinExistence type="predicted"/>
<dbReference type="GeneID" id="24094700"/>
<dbReference type="Proteomes" id="UP000006352">
    <property type="component" value="Unassembled WGS sequence"/>
</dbReference>
<keyword evidence="3" id="KW-1185">Reference proteome</keyword>
<dbReference type="HOGENOM" id="CLU_046025_17_1_1"/>
<organism evidence="2 3">
    <name type="scientific">Fibroporia radiculosa</name>
    <dbReference type="NCBI Taxonomy" id="599839"/>
    <lineage>
        <taxon>Eukaryota</taxon>
        <taxon>Fungi</taxon>
        <taxon>Dikarya</taxon>
        <taxon>Basidiomycota</taxon>
        <taxon>Agaricomycotina</taxon>
        <taxon>Agaricomycetes</taxon>
        <taxon>Polyporales</taxon>
        <taxon>Fibroporiaceae</taxon>
        <taxon>Fibroporia</taxon>
    </lineage>
</organism>
<feature type="transmembrane region" description="Helical" evidence="1">
    <location>
        <begin position="57"/>
        <end position="82"/>
    </location>
</feature>
<gene>
    <name evidence="2" type="ORF">FIBRA_01811</name>
</gene>
<dbReference type="EMBL" id="HE796951">
    <property type="protein sequence ID" value="CCL99789.1"/>
    <property type="molecule type" value="Genomic_DNA"/>
</dbReference>
<feature type="transmembrane region" description="Helical" evidence="1">
    <location>
        <begin position="94"/>
        <end position="116"/>
    </location>
</feature>
<dbReference type="RefSeq" id="XP_012179072.1">
    <property type="nucleotide sequence ID" value="XM_012323682.1"/>
</dbReference>
<keyword evidence="1" id="KW-0472">Membrane</keyword>
<evidence type="ECO:0000256" key="1">
    <source>
        <dbReference type="SAM" id="Phobius"/>
    </source>
</evidence>
<keyword evidence="1" id="KW-1133">Transmembrane helix</keyword>
<evidence type="ECO:0000313" key="2">
    <source>
        <dbReference type="EMBL" id="CCL99789.1"/>
    </source>
</evidence>
<name>J4H1F8_9APHY</name>
<reference evidence="2 3" key="1">
    <citation type="journal article" date="2012" name="Appl. Environ. Microbiol.">
        <title>Short-read sequencing for genomic analysis of the brown rot fungus Fibroporia radiculosa.</title>
        <authorList>
            <person name="Tang J.D."/>
            <person name="Perkins A.D."/>
            <person name="Sonstegard T.S."/>
            <person name="Schroeder S.G."/>
            <person name="Burgess S.C."/>
            <person name="Diehl S.V."/>
        </authorList>
    </citation>
    <scope>NUCLEOTIDE SEQUENCE [LARGE SCALE GENOMIC DNA]</scope>
    <source>
        <strain evidence="2 3">TFFH 294</strain>
    </source>
</reference>
<dbReference type="PANTHER" id="PTHR40465">
    <property type="entry name" value="CHROMOSOME 1, WHOLE GENOME SHOTGUN SEQUENCE"/>
    <property type="match status" value="1"/>
</dbReference>
<dbReference type="InParanoid" id="J4H1F8"/>
<sequence>MSDPYVPVVPPTGETLNGTYGAMLIGVLVAAILFGATNVQVYMYAIHNPHDSIWNKLVVGALWILDAVHTALCFHLVYWYLITNYYRPPELLDIVWSFKAQIIVVAILIIFVHTLVDMAPFAS</sequence>
<protein>
    <submittedName>
        <fullName evidence="2">Uncharacterized protein</fullName>
    </submittedName>
</protein>
<dbReference type="OrthoDB" id="2749860at2759"/>
<keyword evidence="1" id="KW-0812">Transmembrane</keyword>
<feature type="transmembrane region" description="Helical" evidence="1">
    <location>
        <begin position="20"/>
        <end position="45"/>
    </location>
</feature>